<accession>A0A507FH94</accession>
<dbReference type="AlphaFoldDB" id="A0A507FH94"/>
<name>A0A507FH94_9FUNG</name>
<gene>
    <name evidence="1" type="ORF">CcCBS67573_g02939</name>
</gene>
<organism evidence="1 2">
    <name type="scientific">Chytriomyces confervae</name>
    <dbReference type="NCBI Taxonomy" id="246404"/>
    <lineage>
        <taxon>Eukaryota</taxon>
        <taxon>Fungi</taxon>
        <taxon>Fungi incertae sedis</taxon>
        <taxon>Chytridiomycota</taxon>
        <taxon>Chytridiomycota incertae sedis</taxon>
        <taxon>Chytridiomycetes</taxon>
        <taxon>Chytridiales</taxon>
        <taxon>Chytriomycetaceae</taxon>
        <taxon>Chytriomyces</taxon>
    </lineage>
</organism>
<dbReference type="OrthoDB" id="2096280at2759"/>
<protein>
    <submittedName>
        <fullName evidence="1">Uncharacterized protein</fullName>
    </submittedName>
</protein>
<dbReference type="Proteomes" id="UP000320333">
    <property type="component" value="Unassembled WGS sequence"/>
</dbReference>
<reference evidence="1 2" key="1">
    <citation type="journal article" date="2019" name="Sci. Rep.">
        <title>Comparative genomics of chytrid fungi reveal insights into the obligate biotrophic and pathogenic lifestyle of Synchytrium endobioticum.</title>
        <authorList>
            <person name="van de Vossenberg B.T.L.H."/>
            <person name="Warris S."/>
            <person name="Nguyen H.D.T."/>
            <person name="van Gent-Pelzer M.P.E."/>
            <person name="Joly D.L."/>
            <person name="van de Geest H.C."/>
            <person name="Bonants P.J.M."/>
            <person name="Smith D.S."/>
            <person name="Levesque C.A."/>
            <person name="van der Lee T.A.J."/>
        </authorList>
    </citation>
    <scope>NUCLEOTIDE SEQUENCE [LARGE SCALE GENOMIC DNA]</scope>
    <source>
        <strain evidence="1 2">CBS 675.73</strain>
    </source>
</reference>
<dbReference type="STRING" id="246404.A0A507FH94"/>
<evidence type="ECO:0000313" key="2">
    <source>
        <dbReference type="Proteomes" id="UP000320333"/>
    </source>
</evidence>
<sequence>MPTKKYLGARPDPHPDIPAAGAAKIDVEKIADASDCLDHGDRTISTKRPSRWGEPAHIPGKLPMNITSLTEKARPMTHGVQHVSGPDAGTVLFPKQPHPLLQERENRRERIYHRREHQVLGKSIDHEHKLPAFTTHPDFRFGMSSFEDDSVKNIMYPAPIQPTPDDEKIRKQYLLSHWSYGPGEHREYYGDFRVPEHKLLPDNHDNNGLRVKEILHWSEERAKESQTKIVSKRQTDWRRRRQPKLGTVHDPLAETMSHLPPDHIFGIRFPSDDYNIGDLLGSGAKVQAEAREKLKAEEEEKLRGTADLTDSKQIRGRRAMAQARHDAQEGDITSKITSIPFESDKSEKASQQVIFGLPTVRSRNPAFRPGFFKKLADNTNYGDELDTKSLLSPTPRNMYGDDILDQYFKEMQLESPSLKLPSLPRLQPAKLQPVMG</sequence>
<comment type="caution">
    <text evidence="1">The sequence shown here is derived from an EMBL/GenBank/DDBJ whole genome shotgun (WGS) entry which is preliminary data.</text>
</comment>
<dbReference type="EMBL" id="QEAP01000068">
    <property type="protein sequence ID" value="TPX75781.1"/>
    <property type="molecule type" value="Genomic_DNA"/>
</dbReference>
<proteinExistence type="predicted"/>
<keyword evidence="2" id="KW-1185">Reference proteome</keyword>
<evidence type="ECO:0000313" key="1">
    <source>
        <dbReference type="EMBL" id="TPX75781.1"/>
    </source>
</evidence>